<keyword evidence="3" id="KW-1185">Reference proteome</keyword>
<dbReference type="SUPFAM" id="SSF56219">
    <property type="entry name" value="DNase I-like"/>
    <property type="match status" value="1"/>
</dbReference>
<dbReference type="InterPro" id="IPR036691">
    <property type="entry name" value="Endo/exonu/phosph_ase_sf"/>
</dbReference>
<dbReference type="PANTHER" id="PTHR33710:SF79">
    <property type="entry name" value="OS06G0205337 PROTEIN"/>
    <property type="match status" value="1"/>
</dbReference>
<dbReference type="EMBL" id="BDDD01004342">
    <property type="protein sequence ID" value="GAV87498.1"/>
    <property type="molecule type" value="Genomic_DNA"/>
</dbReference>
<name>A0A1Q3D5E7_CEPFO</name>
<accession>A0A1Q3D5E7</accession>
<dbReference type="GO" id="GO:0003824">
    <property type="term" value="F:catalytic activity"/>
    <property type="evidence" value="ECO:0007669"/>
    <property type="project" value="InterPro"/>
</dbReference>
<dbReference type="Proteomes" id="UP000187406">
    <property type="component" value="Unassembled WGS sequence"/>
</dbReference>
<comment type="caution">
    <text evidence="2">The sequence shown here is derived from an EMBL/GenBank/DDBJ whole genome shotgun (WGS) entry which is preliminary data.</text>
</comment>
<evidence type="ECO:0000313" key="2">
    <source>
        <dbReference type="EMBL" id="GAV87498.1"/>
    </source>
</evidence>
<dbReference type="Gene3D" id="3.60.10.10">
    <property type="entry name" value="Endonuclease/exonuclease/phosphatase"/>
    <property type="match status" value="1"/>
</dbReference>
<dbReference type="InterPro" id="IPR005135">
    <property type="entry name" value="Endo/exonuclease/phosphatase"/>
</dbReference>
<evidence type="ECO:0000313" key="3">
    <source>
        <dbReference type="Proteomes" id="UP000187406"/>
    </source>
</evidence>
<feature type="domain" description="Endonuclease/exonuclease/phosphatase" evidence="1">
    <location>
        <begin position="1"/>
        <end position="199"/>
    </location>
</feature>
<feature type="non-terminal residue" evidence="2">
    <location>
        <position position="214"/>
    </location>
</feature>
<gene>
    <name evidence="2" type="ORF">CFOL_v3_30924</name>
</gene>
<sequence length="214" mass="24902">WNIRGLNHLLKQEEVRRFILLNKVAICGLLESRTLVGNVHKIAHRMCKNWDRATNHAFSPLGRLLVMWDPSILKFEVSLMTDLAIHVKAVLGNGFVVRLSFVYGLCDYRSRRYLWKDLIFNPHLASSVPWLILGDFNASRFPQDQLNGSARLSKAMSKFNECLKSMEVDDIRSVGRFFTWSNKRACNFAVNKELDRVLGNWEWHKHFNDSLAHF</sequence>
<protein>
    <submittedName>
        <fullName evidence="2">Exo_endo_phos domain-containing protein</fullName>
    </submittedName>
</protein>
<reference evidence="3" key="1">
    <citation type="submission" date="2016-04" db="EMBL/GenBank/DDBJ databases">
        <title>Cephalotus genome sequencing.</title>
        <authorList>
            <person name="Fukushima K."/>
            <person name="Hasebe M."/>
            <person name="Fang X."/>
        </authorList>
    </citation>
    <scope>NUCLEOTIDE SEQUENCE [LARGE SCALE GENOMIC DNA]</scope>
    <source>
        <strain evidence="3">cv. St1</strain>
    </source>
</reference>
<organism evidence="2 3">
    <name type="scientific">Cephalotus follicularis</name>
    <name type="common">Albany pitcher plant</name>
    <dbReference type="NCBI Taxonomy" id="3775"/>
    <lineage>
        <taxon>Eukaryota</taxon>
        <taxon>Viridiplantae</taxon>
        <taxon>Streptophyta</taxon>
        <taxon>Embryophyta</taxon>
        <taxon>Tracheophyta</taxon>
        <taxon>Spermatophyta</taxon>
        <taxon>Magnoliopsida</taxon>
        <taxon>eudicotyledons</taxon>
        <taxon>Gunneridae</taxon>
        <taxon>Pentapetalae</taxon>
        <taxon>rosids</taxon>
        <taxon>fabids</taxon>
        <taxon>Oxalidales</taxon>
        <taxon>Cephalotaceae</taxon>
        <taxon>Cephalotus</taxon>
    </lineage>
</organism>
<feature type="non-terminal residue" evidence="2">
    <location>
        <position position="1"/>
    </location>
</feature>
<dbReference type="OrthoDB" id="1932741at2759"/>
<dbReference type="InParanoid" id="A0A1Q3D5E7"/>
<proteinExistence type="predicted"/>
<dbReference type="Pfam" id="PF03372">
    <property type="entry name" value="Exo_endo_phos"/>
    <property type="match status" value="1"/>
</dbReference>
<dbReference type="PANTHER" id="PTHR33710">
    <property type="entry name" value="BNAC02G09200D PROTEIN"/>
    <property type="match status" value="1"/>
</dbReference>
<evidence type="ECO:0000259" key="1">
    <source>
        <dbReference type="Pfam" id="PF03372"/>
    </source>
</evidence>
<dbReference type="AlphaFoldDB" id="A0A1Q3D5E7"/>